<dbReference type="GO" id="GO:0006351">
    <property type="term" value="P:DNA-templated transcription"/>
    <property type="evidence" value="ECO:0007669"/>
    <property type="project" value="InterPro"/>
</dbReference>
<evidence type="ECO:0000313" key="5">
    <source>
        <dbReference type="Proteomes" id="UP000288859"/>
    </source>
</evidence>
<gene>
    <name evidence="4" type="ORF">B0A52_05358</name>
</gene>
<dbReference type="VEuPathDB" id="FungiDB:PV10_07625"/>
<accession>A0A438N4M0</accession>
<dbReference type="Pfam" id="PF04082">
    <property type="entry name" value="Fungal_trans"/>
    <property type="match status" value="1"/>
</dbReference>
<organism evidence="4 5">
    <name type="scientific">Exophiala mesophila</name>
    <name type="common">Black yeast-like fungus</name>
    <dbReference type="NCBI Taxonomy" id="212818"/>
    <lineage>
        <taxon>Eukaryota</taxon>
        <taxon>Fungi</taxon>
        <taxon>Dikarya</taxon>
        <taxon>Ascomycota</taxon>
        <taxon>Pezizomycotina</taxon>
        <taxon>Eurotiomycetes</taxon>
        <taxon>Chaetothyriomycetidae</taxon>
        <taxon>Chaetothyriales</taxon>
        <taxon>Herpotrichiellaceae</taxon>
        <taxon>Exophiala</taxon>
    </lineage>
</organism>
<dbReference type="GO" id="GO:0003700">
    <property type="term" value="F:DNA-binding transcription factor activity"/>
    <property type="evidence" value="ECO:0007669"/>
    <property type="project" value="InterPro"/>
</dbReference>
<protein>
    <recommendedName>
        <fullName evidence="3">Xylanolytic transcriptional activator regulatory domain-containing protein</fullName>
    </recommendedName>
</protein>
<feature type="region of interest" description="Disordered" evidence="2">
    <location>
        <begin position="554"/>
        <end position="575"/>
    </location>
</feature>
<evidence type="ECO:0000256" key="1">
    <source>
        <dbReference type="ARBA" id="ARBA00023242"/>
    </source>
</evidence>
<evidence type="ECO:0000256" key="2">
    <source>
        <dbReference type="SAM" id="MobiDB-lite"/>
    </source>
</evidence>
<proteinExistence type="predicted"/>
<dbReference type="PANTHER" id="PTHR46910">
    <property type="entry name" value="TRANSCRIPTION FACTOR PDR1"/>
    <property type="match status" value="1"/>
</dbReference>
<dbReference type="InterPro" id="IPR050987">
    <property type="entry name" value="AtrR-like"/>
</dbReference>
<feature type="domain" description="Xylanolytic transcriptional activator regulatory" evidence="3">
    <location>
        <begin position="274"/>
        <end position="345"/>
    </location>
</feature>
<dbReference type="OrthoDB" id="103819at2759"/>
<reference evidence="4 5" key="1">
    <citation type="submission" date="2017-03" db="EMBL/GenBank/DDBJ databases">
        <title>Genomes of endolithic fungi from Antarctica.</title>
        <authorList>
            <person name="Coleine C."/>
            <person name="Masonjones S."/>
            <person name="Stajich J.E."/>
        </authorList>
    </citation>
    <scope>NUCLEOTIDE SEQUENCE [LARGE SCALE GENOMIC DNA]</scope>
    <source>
        <strain evidence="4 5">CCFEE 6314</strain>
    </source>
</reference>
<name>A0A438N4M0_EXOME</name>
<dbReference type="GO" id="GO:0003677">
    <property type="term" value="F:DNA binding"/>
    <property type="evidence" value="ECO:0007669"/>
    <property type="project" value="InterPro"/>
</dbReference>
<dbReference type="CDD" id="cd12148">
    <property type="entry name" value="fungal_TF_MHR"/>
    <property type="match status" value="1"/>
</dbReference>
<sequence>MPAEVFKTLAFAQAGIYRLQDYSDRLTQVENTLRALVDQQVQDAMTTSLGPSSTSIQIPRDSNSWKERADFEGDSSFVTHSKHATQAVEEILNTTPYSDSGREALAAVARLKDVLSKGEAFSEGSVISNNLFHDVIEYPELARLPLPPTDIVLQLLRHVKAHRQRFFYDMITIDEQYITDLCQKVFFAIEEYSIAVFITVHVSLFYLFRDLPIQEARMMNLSSTELGKIVSICGTNASIAVKHLRLSMEATHENIEALWFAAMFVGEFSSSYSKWTLISTAARMCQDAGYNCISHSAVNPETTKKKITFWYIYALDRGVSLNMGRSPMLRGSDITVDRPCAPNEISSAWAPAFNYWLDFAQLQGEIYDKLFSPQAQRIPANIRSERAHQLAMSLRVLESSFVFEIQDMASQLAARFVMRSTLTLIYRTIPPPVHEIPQNLRQLKFSEQAVKVAREALTMHNEAWIALQDDTVYGRRLFLHWTLLWCQFIPYIVIFGDAMTERKISSLMLLEQSVSTLHGAAQISHACKKLHHACHILYRIAAIYLGEHSQESEARAFSERSQQEAMPSSSTTREYQGAPLLSTNTHMDTLLGDSTGFDLPFTPQGMLSLLDEWNPSIGMDHAQEISTVLEQYLSRDSEQP</sequence>
<evidence type="ECO:0000313" key="4">
    <source>
        <dbReference type="EMBL" id="RVX70708.1"/>
    </source>
</evidence>
<keyword evidence="1" id="KW-0539">Nucleus</keyword>
<dbReference type="Proteomes" id="UP000288859">
    <property type="component" value="Unassembled WGS sequence"/>
</dbReference>
<feature type="compositionally biased region" description="Polar residues" evidence="2">
    <location>
        <begin position="563"/>
        <end position="574"/>
    </location>
</feature>
<dbReference type="PANTHER" id="PTHR46910:SF5">
    <property type="entry name" value="ZN(II)2CYS6 TRANSCRIPTION FACTOR (EUROFUNG)"/>
    <property type="match status" value="1"/>
</dbReference>
<comment type="caution">
    <text evidence="4">The sequence shown here is derived from an EMBL/GenBank/DDBJ whole genome shotgun (WGS) entry which is preliminary data.</text>
</comment>
<dbReference type="EMBL" id="NAJM01000021">
    <property type="protein sequence ID" value="RVX70708.1"/>
    <property type="molecule type" value="Genomic_DNA"/>
</dbReference>
<dbReference type="SMART" id="SM00906">
    <property type="entry name" value="Fungal_trans"/>
    <property type="match status" value="1"/>
</dbReference>
<dbReference type="InterPro" id="IPR007219">
    <property type="entry name" value="XnlR_reg_dom"/>
</dbReference>
<evidence type="ECO:0000259" key="3">
    <source>
        <dbReference type="SMART" id="SM00906"/>
    </source>
</evidence>
<dbReference type="GO" id="GO:0008270">
    <property type="term" value="F:zinc ion binding"/>
    <property type="evidence" value="ECO:0007669"/>
    <property type="project" value="InterPro"/>
</dbReference>
<dbReference type="AlphaFoldDB" id="A0A438N4M0"/>